<evidence type="ECO:0000313" key="2">
    <source>
        <dbReference type="EnsemblMetazoa" id="PPA34706.1"/>
    </source>
</evidence>
<name>A0A2A6C8Y2_PRIPA</name>
<dbReference type="EnsemblMetazoa" id="PPA34706.1">
    <property type="protein sequence ID" value="PPA34706.1"/>
    <property type="gene ID" value="WBGene00273075"/>
</dbReference>
<proteinExistence type="predicted"/>
<sequence>MTDTTTAGAATTSGSSFSVIETCSFSIVVRTANTSAQPARANLFVQLTDAMGRQNDKIRLKCSVTHRRKFQPGHCDLFVLADQVMIEDIKSIEVWHQKREPGNPLPLHSITVLEHSSHTAYYFDCAGQKLGAEDAADRTMTSAKFGCIGSAPVFRK</sequence>
<dbReference type="AlphaFoldDB" id="A0A2A6C8Y2"/>
<dbReference type="InterPro" id="IPR036392">
    <property type="entry name" value="PLAT/LH2_dom_sf"/>
</dbReference>
<dbReference type="Gene3D" id="2.60.60.20">
    <property type="entry name" value="PLAT/LH2 domain"/>
    <property type="match status" value="1"/>
</dbReference>
<dbReference type="PANTHER" id="PTHR31718">
    <property type="entry name" value="PLAT DOMAIN-CONTAINING PROTEIN"/>
    <property type="match status" value="1"/>
</dbReference>
<evidence type="ECO:0000256" key="1">
    <source>
        <dbReference type="PROSITE-ProRule" id="PRU00152"/>
    </source>
</evidence>
<dbReference type="PROSITE" id="PS50095">
    <property type="entry name" value="PLAT"/>
    <property type="match status" value="1"/>
</dbReference>
<keyword evidence="3" id="KW-1185">Reference proteome</keyword>
<reference evidence="3" key="1">
    <citation type="journal article" date="2008" name="Nat. Genet.">
        <title>The Pristionchus pacificus genome provides a unique perspective on nematode lifestyle and parasitism.</title>
        <authorList>
            <person name="Dieterich C."/>
            <person name="Clifton S.W."/>
            <person name="Schuster L.N."/>
            <person name="Chinwalla A."/>
            <person name="Delehaunty K."/>
            <person name="Dinkelacker I."/>
            <person name="Fulton L."/>
            <person name="Fulton R."/>
            <person name="Godfrey J."/>
            <person name="Minx P."/>
            <person name="Mitreva M."/>
            <person name="Roeseler W."/>
            <person name="Tian H."/>
            <person name="Witte H."/>
            <person name="Yang S.P."/>
            <person name="Wilson R.K."/>
            <person name="Sommer R.J."/>
        </authorList>
    </citation>
    <scope>NUCLEOTIDE SEQUENCE [LARGE SCALE GENOMIC DNA]</scope>
    <source>
        <strain evidence="3">PS312</strain>
    </source>
</reference>
<accession>A0A2A6C8Y2</accession>
<gene>
    <name evidence="2" type="primary">WBGene00273075</name>
</gene>
<organism evidence="2 3">
    <name type="scientific">Pristionchus pacificus</name>
    <name type="common">Parasitic nematode worm</name>
    <dbReference type="NCBI Taxonomy" id="54126"/>
    <lineage>
        <taxon>Eukaryota</taxon>
        <taxon>Metazoa</taxon>
        <taxon>Ecdysozoa</taxon>
        <taxon>Nematoda</taxon>
        <taxon>Chromadorea</taxon>
        <taxon>Rhabditida</taxon>
        <taxon>Rhabditina</taxon>
        <taxon>Diplogasteromorpha</taxon>
        <taxon>Diplogasteroidea</taxon>
        <taxon>Neodiplogasteridae</taxon>
        <taxon>Pristionchus</taxon>
    </lineage>
</organism>
<accession>A0A8R1UNG7</accession>
<dbReference type="PANTHER" id="PTHR31718:SF60">
    <property type="entry name" value="LIPOXYGENASE HOMOLOGY DOMAIN-CONTAINING PROTEIN 1"/>
    <property type="match status" value="1"/>
</dbReference>
<reference evidence="2" key="2">
    <citation type="submission" date="2022-06" db="UniProtKB">
        <authorList>
            <consortium name="EnsemblMetazoa"/>
        </authorList>
    </citation>
    <scope>IDENTIFICATION</scope>
    <source>
        <strain evidence="2">PS312</strain>
    </source>
</reference>
<comment type="caution">
    <text evidence="1">Lacks conserved residue(s) required for the propagation of feature annotation.</text>
</comment>
<dbReference type="OrthoDB" id="5322100at2759"/>
<evidence type="ECO:0000313" key="3">
    <source>
        <dbReference type="Proteomes" id="UP000005239"/>
    </source>
</evidence>
<dbReference type="InterPro" id="IPR001024">
    <property type="entry name" value="PLAT/LH2_dom"/>
</dbReference>
<dbReference type="SUPFAM" id="SSF49723">
    <property type="entry name" value="Lipase/lipooxygenase domain (PLAT/LH2 domain)"/>
    <property type="match status" value="1"/>
</dbReference>
<dbReference type="Proteomes" id="UP000005239">
    <property type="component" value="Unassembled WGS sequence"/>
</dbReference>
<protein>
    <submittedName>
        <fullName evidence="2">PLAT domain-containing protein</fullName>
    </submittedName>
</protein>